<dbReference type="CDD" id="cd00200">
    <property type="entry name" value="WD40"/>
    <property type="match status" value="2"/>
</dbReference>
<dbReference type="Proteomes" id="UP000594468">
    <property type="component" value="Chromosome"/>
</dbReference>
<dbReference type="SUPFAM" id="SSF50998">
    <property type="entry name" value="Quinoprotein alcohol dehydrogenase-like"/>
    <property type="match status" value="2"/>
</dbReference>
<dbReference type="Gene3D" id="2.130.10.10">
    <property type="entry name" value="YVTN repeat-like/Quinoprotein amine dehydrogenase"/>
    <property type="match status" value="4"/>
</dbReference>
<accession>A0A7S8E6L4</accession>
<feature type="repeat" description="WD" evidence="3">
    <location>
        <begin position="1049"/>
        <end position="1074"/>
    </location>
</feature>
<dbReference type="InterPro" id="IPR001387">
    <property type="entry name" value="Cro/C1-type_HTH"/>
</dbReference>
<feature type="repeat" description="WD" evidence="3">
    <location>
        <begin position="1094"/>
        <end position="1129"/>
    </location>
</feature>
<dbReference type="InterPro" id="IPR011047">
    <property type="entry name" value="Quinoprotein_ADH-like_sf"/>
</dbReference>
<dbReference type="InterPro" id="IPR010982">
    <property type="entry name" value="Lambda_DNA-bd_dom_sf"/>
</dbReference>
<dbReference type="PROSITE" id="PS50294">
    <property type="entry name" value="WD_REPEATS_REGION"/>
    <property type="match status" value="9"/>
</dbReference>
<dbReference type="PRINTS" id="PR00320">
    <property type="entry name" value="GPROTEINBRPT"/>
</dbReference>
<dbReference type="InterPro" id="IPR015943">
    <property type="entry name" value="WD40/YVTN_repeat-like_dom_sf"/>
</dbReference>
<dbReference type="InterPro" id="IPR027417">
    <property type="entry name" value="P-loop_NTPase"/>
</dbReference>
<dbReference type="InterPro" id="IPR002182">
    <property type="entry name" value="NB-ARC"/>
</dbReference>
<dbReference type="SMART" id="SM00320">
    <property type="entry name" value="WD40"/>
    <property type="match status" value="14"/>
</dbReference>
<feature type="repeat" description="WD" evidence="3">
    <location>
        <begin position="708"/>
        <end position="749"/>
    </location>
</feature>
<evidence type="ECO:0000313" key="6">
    <source>
        <dbReference type="Proteomes" id="UP000594468"/>
    </source>
</evidence>
<dbReference type="SUPFAM" id="SSF52540">
    <property type="entry name" value="P-loop containing nucleoside triphosphate hydrolases"/>
    <property type="match status" value="1"/>
</dbReference>
<gene>
    <name evidence="5" type="ORF">G4Y79_16665</name>
</gene>
<dbReference type="KEGG" id="pmet:G4Y79_16665"/>
<dbReference type="CDD" id="cd00093">
    <property type="entry name" value="HTH_XRE"/>
    <property type="match status" value="1"/>
</dbReference>
<name>A0A7S8E6L4_9CHLR</name>
<feature type="repeat" description="WD" evidence="3">
    <location>
        <begin position="878"/>
        <end position="919"/>
    </location>
</feature>
<organism evidence="5 6">
    <name type="scientific">Phototrophicus methaneseepsis</name>
    <dbReference type="NCBI Taxonomy" id="2710758"/>
    <lineage>
        <taxon>Bacteria</taxon>
        <taxon>Bacillati</taxon>
        <taxon>Chloroflexota</taxon>
        <taxon>Candidatus Thermofontia</taxon>
        <taxon>Phototrophicales</taxon>
        <taxon>Phototrophicaceae</taxon>
        <taxon>Phototrophicus</taxon>
    </lineage>
</organism>
<keyword evidence="6" id="KW-1185">Reference proteome</keyword>
<dbReference type="InterPro" id="IPR020472">
    <property type="entry name" value="WD40_PAC1"/>
</dbReference>
<dbReference type="PROSITE" id="PS00678">
    <property type="entry name" value="WD_REPEATS_1"/>
    <property type="match status" value="7"/>
</dbReference>
<evidence type="ECO:0000256" key="2">
    <source>
        <dbReference type="ARBA" id="ARBA00022737"/>
    </source>
</evidence>
<dbReference type="PROSITE" id="PS50082">
    <property type="entry name" value="WD_REPEATS_2"/>
    <property type="match status" value="13"/>
</dbReference>
<dbReference type="EMBL" id="CP062983">
    <property type="protein sequence ID" value="QPC81324.1"/>
    <property type="molecule type" value="Genomic_DNA"/>
</dbReference>
<dbReference type="Pfam" id="PF00400">
    <property type="entry name" value="WD40"/>
    <property type="match status" value="13"/>
</dbReference>
<dbReference type="GO" id="GO:0003677">
    <property type="term" value="F:DNA binding"/>
    <property type="evidence" value="ECO:0007669"/>
    <property type="project" value="InterPro"/>
</dbReference>
<dbReference type="PROSITE" id="PS50943">
    <property type="entry name" value="HTH_CROC1"/>
    <property type="match status" value="1"/>
</dbReference>
<dbReference type="InterPro" id="IPR019775">
    <property type="entry name" value="WD40_repeat_CS"/>
</dbReference>
<evidence type="ECO:0000256" key="3">
    <source>
        <dbReference type="PROSITE-ProRule" id="PRU00221"/>
    </source>
</evidence>
<dbReference type="GO" id="GO:0043531">
    <property type="term" value="F:ADP binding"/>
    <property type="evidence" value="ECO:0007669"/>
    <property type="project" value="InterPro"/>
</dbReference>
<feature type="domain" description="HTH cro/C1-type" evidence="4">
    <location>
        <begin position="17"/>
        <end position="59"/>
    </location>
</feature>
<dbReference type="PANTHER" id="PTHR19848:SF8">
    <property type="entry name" value="F-BOX AND WD REPEAT DOMAIN CONTAINING 7"/>
    <property type="match status" value="1"/>
</dbReference>
<feature type="repeat" description="WD" evidence="3">
    <location>
        <begin position="837"/>
        <end position="877"/>
    </location>
</feature>
<dbReference type="SUPFAM" id="SSF47413">
    <property type="entry name" value="lambda repressor-like DNA-binding domains"/>
    <property type="match status" value="1"/>
</dbReference>
<protein>
    <submittedName>
        <fullName evidence="5">Helix-turn-helix domain-containing protein</fullName>
    </submittedName>
</protein>
<feature type="repeat" description="WD" evidence="3">
    <location>
        <begin position="1136"/>
        <end position="1177"/>
    </location>
</feature>
<dbReference type="SMART" id="SM00530">
    <property type="entry name" value="HTH_XRE"/>
    <property type="match status" value="1"/>
</dbReference>
<dbReference type="Gene3D" id="1.10.260.40">
    <property type="entry name" value="lambda repressor-like DNA-binding domains"/>
    <property type="match status" value="1"/>
</dbReference>
<dbReference type="PRINTS" id="PR00364">
    <property type="entry name" value="DISEASERSIST"/>
</dbReference>
<feature type="repeat" description="WD" evidence="3">
    <location>
        <begin position="795"/>
        <end position="836"/>
    </location>
</feature>
<dbReference type="Gene3D" id="3.40.50.300">
    <property type="entry name" value="P-loop containing nucleotide triphosphate hydrolases"/>
    <property type="match status" value="1"/>
</dbReference>
<proteinExistence type="predicted"/>
<dbReference type="AlphaFoldDB" id="A0A7S8E6L4"/>
<feature type="repeat" description="WD" evidence="3">
    <location>
        <begin position="1014"/>
        <end position="1048"/>
    </location>
</feature>
<evidence type="ECO:0000313" key="5">
    <source>
        <dbReference type="EMBL" id="QPC81324.1"/>
    </source>
</evidence>
<dbReference type="Pfam" id="PF01381">
    <property type="entry name" value="HTH_3"/>
    <property type="match status" value="1"/>
</dbReference>
<evidence type="ECO:0000259" key="4">
    <source>
        <dbReference type="PROSITE" id="PS50943"/>
    </source>
</evidence>
<dbReference type="Pfam" id="PF00931">
    <property type="entry name" value="NB-ARC"/>
    <property type="match status" value="1"/>
</dbReference>
<dbReference type="InterPro" id="IPR001680">
    <property type="entry name" value="WD40_rpt"/>
</dbReference>
<feature type="repeat" description="WD" evidence="3">
    <location>
        <begin position="667"/>
        <end position="708"/>
    </location>
</feature>
<dbReference type="PANTHER" id="PTHR19848">
    <property type="entry name" value="WD40 REPEAT PROTEIN"/>
    <property type="match status" value="1"/>
</dbReference>
<keyword evidence="2" id="KW-0677">Repeat</keyword>
<reference evidence="5 6" key="1">
    <citation type="submission" date="2020-02" db="EMBL/GenBank/DDBJ databases">
        <authorList>
            <person name="Zheng R.K."/>
            <person name="Sun C.M."/>
        </authorList>
    </citation>
    <scope>NUCLEOTIDE SEQUENCE [LARGE SCALE GENOMIC DNA]</scope>
    <source>
        <strain evidence="6">rifampicinis</strain>
    </source>
</reference>
<feature type="repeat" description="WD" evidence="3">
    <location>
        <begin position="965"/>
        <end position="1006"/>
    </location>
</feature>
<feature type="repeat" description="WD" evidence="3">
    <location>
        <begin position="920"/>
        <end position="961"/>
    </location>
</feature>
<feature type="repeat" description="WD" evidence="3">
    <location>
        <begin position="753"/>
        <end position="794"/>
    </location>
</feature>
<sequence length="1212" mass="134834">MNQFPYRDQDYAFGQMMLTLRMAIGLTQAELARKLHVSRRTVGSWEAGSKYPKLENLKQFITLAVENRAFTGDSQVDEIRTLWKASQQKVLFDEAWLTALLSHMQTQHLTATQPASDTRLPERPMVDWGDALSVPSFYGRKRELALLKEWVIAERCQVISILGLGGIGKSALAIKLMHEVAEDFDIVIWRSMRDLLYCERLSMDLVQIFTPHLPSSAHETFEQRLAIIAETFRNKRVLLVIDNLETALQEGENVGYVRPGYEGLERFLRHISQTTHQSCVLLTSREKSAVLAAQEGRQSPVRTLRLSHLESEACNQLLAERDVVGSNQERIQLVKAYAGNPLALKIVAQTIVDLFGGEIGQFLEHGEVIFGGIRKLLHEQFVRISHLEQTVLLWLAIMREPATLDELLSLVATPLSRSRLLEALESLHARSLIERGHRQSSFTLQSVVLEYATTQLIAEATQELQSGQFNRLLQHGLEVAQAREYIRQTQERLIIMPILAELSSRHLQNADVENILLDLLDQLRVRPPKEQGYAPANIITMLNLLRGNLNNLDLSHLALRNMHLQNVQIQDSSLVKAIIQDTIFTETFDALTGLAVSPDGIYWAASCTRGEIRLWSASGLTLNRVWQAHSDMIWALVFSPDGSTLLSGSWDGMLKLWNVADDRMIWGARHGSYINSVAFSPDGQSVASSGTDAAVRLWDVANGTEYDVLPHPAPVTSVVWSPDQRHIATGDIDGVLRLWEVHTEESVICVQALSAHTNWIDGLAFSPDSQTLASASWDGTVKLWTMPDAQLKQTLQGHSDQVSRVAWSTDGRLLASSSRDTSIRIWDAEQENYRAMLRGHTASAKGLVFTPDNRLLSGSEDGTLRVWDISNGACVRTIYGYTASLYDVDWDPGSTQLVSGSTDALVTIYDTTEASSPLALAGHIGVVLSSVWSPDGRYLATSEWNNIIRLWDARTGNCLHVLHHPDTESNFIYGLAWSPDSKYLACGTNQRGALLWDVTNGQLLREEQNFPTWIRPVAWHPDGTFIAGGGDNGIVYIWNASNDRVLHKLEGHSSMITSIAYSPDGTLLASGSSSQNGGELFIWDTKSGQLQDTFIEESGIVCAVAWGIDANQIITGGGDGKLRWWDIQTATHHLLQGDHQGTVQALRRSPDGKKLASAGDDGKIMLWDLQTSQYIKSLRRDRPYERLDITGIQGLNKVQKATLATLGAVQTL</sequence>
<feature type="repeat" description="WD" evidence="3">
    <location>
        <begin position="626"/>
        <end position="667"/>
    </location>
</feature>
<evidence type="ECO:0000256" key="1">
    <source>
        <dbReference type="ARBA" id="ARBA00022574"/>
    </source>
</evidence>
<dbReference type="RefSeq" id="WP_195169397.1">
    <property type="nucleotide sequence ID" value="NZ_CP062983.1"/>
</dbReference>
<keyword evidence="1 3" id="KW-0853">WD repeat</keyword>